<accession>A0A068TY55</accession>
<dbReference type="SUPFAM" id="SSF54928">
    <property type="entry name" value="RNA-binding domain, RBD"/>
    <property type="match status" value="1"/>
</dbReference>
<dbReference type="OMA" id="VPQWREG"/>
<gene>
    <name evidence="4" type="ORF">GSCOC_T00032167001</name>
</gene>
<reference evidence="5" key="1">
    <citation type="journal article" date="2014" name="Science">
        <title>The coffee genome provides insight into the convergent evolution of caffeine biosynthesis.</title>
        <authorList>
            <person name="Denoeud F."/>
            <person name="Carretero-Paulet L."/>
            <person name="Dereeper A."/>
            <person name="Droc G."/>
            <person name="Guyot R."/>
            <person name="Pietrella M."/>
            <person name="Zheng C."/>
            <person name="Alberti A."/>
            <person name="Anthony F."/>
            <person name="Aprea G."/>
            <person name="Aury J.M."/>
            <person name="Bento P."/>
            <person name="Bernard M."/>
            <person name="Bocs S."/>
            <person name="Campa C."/>
            <person name="Cenci A."/>
            <person name="Combes M.C."/>
            <person name="Crouzillat D."/>
            <person name="Da Silva C."/>
            <person name="Daddiego L."/>
            <person name="De Bellis F."/>
            <person name="Dussert S."/>
            <person name="Garsmeur O."/>
            <person name="Gayraud T."/>
            <person name="Guignon V."/>
            <person name="Jahn K."/>
            <person name="Jamilloux V."/>
            <person name="Joet T."/>
            <person name="Labadie K."/>
            <person name="Lan T."/>
            <person name="Leclercq J."/>
            <person name="Lepelley M."/>
            <person name="Leroy T."/>
            <person name="Li L.T."/>
            <person name="Librado P."/>
            <person name="Lopez L."/>
            <person name="Munoz A."/>
            <person name="Noel B."/>
            <person name="Pallavicini A."/>
            <person name="Perrotta G."/>
            <person name="Poncet V."/>
            <person name="Pot D."/>
            <person name="Priyono X."/>
            <person name="Rigoreau M."/>
            <person name="Rouard M."/>
            <person name="Rozas J."/>
            <person name="Tranchant-Dubreuil C."/>
            <person name="VanBuren R."/>
            <person name="Zhang Q."/>
            <person name="Andrade A.C."/>
            <person name="Argout X."/>
            <person name="Bertrand B."/>
            <person name="de Kochko A."/>
            <person name="Graziosi G."/>
            <person name="Henry R.J."/>
            <person name="Jayarama X."/>
            <person name="Ming R."/>
            <person name="Nagai C."/>
            <person name="Rounsley S."/>
            <person name="Sankoff D."/>
            <person name="Giuliano G."/>
            <person name="Albert V.A."/>
            <person name="Wincker P."/>
            <person name="Lashermes P."/>
        </authorList>
    </citation>
    <scope>NUCLEOTIDE SEQUENCE [LARGE SCALE GENOMIC DNA]</scope>
    <source>
        <strain evidence="5">cv. DH200-94</strain>
    </source>
</reference>
<dbReference type="PhylomeDB" id="A0A068TY55"/>
<name>A0A068TY55_COFCA</name>
<feature type="domain" description="RRM" evidence="3">
    <location>
        <begin position="51"/>
        <end position="126"/>
    </location>
</feature>
<proteinExistence type="predicted"/>
<feature type="compositionally biased region" description="Polar residues" evidence="2">
    <location>
        <begin position="176"/>
        <end position="185"/>
    </location>
</feature>
<sequence>MSRKRDRPSYSSRHIPYSFPKRRRPLPFQQDSIASDLDDSAPSPAPAKQPTTVVVIGLPTDCSVLDLKSRFEIYGSISRTRMDPNGLAHITFRSHDSARSAVSAALDPSFAITLLSKPVQVMWASDPVPQWKEGLAKNEGTPPTTLPLASKLLRPEVPLSRRGRGNKLGSAIVNPSAENNANGDTNDIDNSKKVGIGDEGGSGLLKPFMGREIVAYDDIL</sequence>
<dbReference type="FunCoup" id="A0A068TY55">
    <property type="interactions" value="464"/>
</dbReference>
<protein>
    <recommendedName>
        <fullName evidence="3">RRM domain-containing protein</fullName>
    </recommendedName>
</protein>
<dbReference type="STRING" id="49390.A0A068TY55"/>
<keyword evidence="5" id="KW-1185">Reference proteome</keyword>
<dbReference type="Proteomes" id="UP000295252">
    <property type="component" value="Chromosome III"/>
</dbReference>
<dbReference type="OrthoDB" id="1908804at2759"/>
<dbReference type="Gramene" id="CDP00278">
    <property type="protein sequence ID" value="CDP00278"/>
    <property type="gene ID" value="GSCOC_T00032167001"/>
</dbReference>
<organism evidence="4 5">
    <name type="scientific">Coffea canephora</name>
    <name type="common">Robusta coffee</name>
    <dbReference type="NCBI Taxonomy" id="49390"/>
    <lineage>
        <taxon>Eukaryota</taxon>
        <taxon>Viridiplantae</taxon>
        <taxon>Streptophyta</taxon>
        <taxon>Embryophyta</taxon>
        <taxon>Tracheophyta</taxon>
        <taxon>Spermatophyta</taxon>
        <taxon>Magnoliopsida</taxon>
        <taxon>eudicotyledons</taxon>
        <taxon>Gunneridae</taxon>
        <taxon>Pentapetalae</taxon>
        <taxon>asterids</taxon>
        <taxon>lamiids</taxon>
        <taxon>Gentianales</taxon>
        <taxon>Rubiaceae</taxon>
        <taxon>Ixoroideae</taxon>
        <taxon>Gardenieae complex</taxon>
        <taxon>Bertiereae - Coffeeae clade</taxon>
        <taxon>Coffeeae</taxon>
        <taxon>Coffea</taxon>
    </lineage>
</organism>
<evidence type="ECO:0000313" key="4">
    <source>
        <dbReference type="EMBL" id="CDP00278.1"/>
    </source>
</evidence>
<dbReference type="GO" id="GO:0003723">
    <property type="term" value="F:RNA binding"/>
    <property type="evidence" value="ECO:0007669"/>
    <property type="project" value="UniProtKB-UniRule"/>
</dbReference>
<dbReference type="InterPro" id="IPR000504">
    <property type="entry name" value="RRM_dom"/>
</dbReference>
<dbReference type="EMBL" id="HG739089">
    <property type="protein sequence ID" value="CDP00278.1"/>
    <property type="molecule type" value="Genomic_DNA"/>
</dbReference>
<dbReference type="CDD" id="cd00590">
    <property type="entry name" value="RRM_SF"/>
    <property type="match status" value="1"/>
</dbReference>
<evidence type="ECO:0000259" key="3">
    <source>
        <dbReference type="PROSITE" id="PS50102"/>
    </source>
</evidence>
<feature type="region of interest" description="Disordered" evidence="2">
    <location>
        <begin position="1"/>
        <end position="49"/>
    </location>
</feature>
<dbReference type="InterPro" id="IPR035979">
    <property type="entry name" value="RBD_domain_sf"/>
</dbReference>
<feature type="region of interest" description="Disordered" evidence="2">
    <location>
        <begin position="159"/>
        <end position="194"/>
    </location>
</feature>
<dbReference type="Gene3D" id="3.30.70.330">
    <property type="match status" value="1"/>
</dbReference>
<dbReference type="InterPro" id="IPR012677">
    <property type="entry name" value="Nucleotide-bd_a/b_plait_sf"/>
</dbReference>
<dbReference type="SMART" id="SM00360">
    <property type="entry name" value="RRM"/>
    <property type="match status" value="1"/>
</dbReference>
<dbReference type="AlphaFoldDB" id="A0A068TY55"/>
<keyword evidence="1" id="KW-0694">RNA-binding</keyword>
<dbReference type="Pfam" id="PF00076">
    <property type="entry name" value="RRM_1"/>
    <property type="match status" value="1"/>
</dbReference>
<evidence type="ECO:0000256" key="1">
    <source>
        <dbReference type="PROSITE-ProRule" id="PRU00176"/>
    </source>
</evidence>
<evidence type="ECO:0000313" key="5">
    <source>
        <dbReference type="Proteomes" id="UP000295252"/>
    </source>
</evidence>
<dbReference type="PROSITE" id="PS50102">
    <property type="entry name" value="RRM"/>
    <property type="match status" value="1"/>
</dbReference>
<dbReference type="InParanoid" id="A0A068TY55"/>
<evidence type="ECO:0000256" key="2">
    <source>
        <dbReference type="SAM" id="MobiDB-lite"/>
    </source>
</evidence>